<dbReference type="GO" id="GO:0032790">
    <property type="term" value="P:ribosome disassembly"/>
    <property type="evidence" value="ECO:0007669"/>
    <property type="project" value="TreeGrafter"/>
</dbReference>
<dbReference type="InterPro" id="IPR001288">
    <property type="entry name" value="Translation_initiation_fac_3"/>
</dbReference>
<evidence type="ECO:0000256" key="3">
    <source>
        <dbReference type="ARBA" id="ARBA00022917"/>
    </source>
</evidence>
<dbReference type="EMBL" id="FO681347">
    <property type="protein sequence ID" value="CCV64346.1"/>
    <property type="molecule type" value="Genomic_DNA"/>
</dbReference>
<protein>
    <recommendedName>
        <fullName evidence="4 5">Translation initiation factor IF-3</fullName>
    </recommendedName>
</protein>
<evidence type="ECO:0000256" key="2">
    <source>
        <dbReference type="ARBA" id="ARBA00022540"/>
    </source>
</evidence>
<dbReference type="AlphaFoldDB" id="U4KRP2"/>
<dbReference type="SUPFAM" id="SSF54364">
    <property type="entry name" value="Translation initiation factor IF3, N-terminal domain"/>
    <property type="match status" value="1"/>
</dbReference>
<feature type="domain" description="Translation initiation factor 3 N-terminal" evidence="8">
    <location>
        <begin position="13"/>
        <end position="80"/>
    </location>
</feature>
<sequence>MKNNKTNNTDLYNDGIPTGQYLVIDEQGEKLGTFNREQALKLADEKEIDIVVVSPGSKPMVARLMDYSKYRYEQQKKSREMKKNQQVVQLKEIRLSPTIDTNDLNTKVKQATKFLEKGDKVKVSMRFRGRMITHHEIGRNIFNKVIEALKDLSTVEAAPKLEGNQMVAILAPSKQ</sequence>
<dbReference type="Proteomes" id="UP000032740">
    <property type="component" value="Chromosome"/>
</dbReference>
<dbReference type="HOGENOM" id="CLU_054919_3_2_14"/>
<evidence type="ECO:0000259" key="8">
    <source>
        <dbReference type="Pfam" id="PF05198"/>
    </source>
</evidence>
<dbReference type="STRING" id="1318466.BN85407690"/>
<dbReference type="GO" id="GO:0016020">
    <property type="term" value="C:membrane"/>
    <property type="evidence" value="ECO:0007669"/>
    <property type="project" value="TreeGrafter"/>
</dbReference>
<organism evidence="9 10">
    <name type="scientific">Alteracholeplasma palmae (strain ATCC 49389 / J233)</name>
    <name type="common">Acholeplasma palmae</name>
    <dbReference type="NCBI Taxonomy" id="1318466"/>
    <lineage>
        <taxon>Bacteria</taxon>
        <taxon>Bacillati</taxon>
        <taxon>Mycoplasmatota</taxon>
        <taxon>Mollicutes</taxon>
        <taxon>Acholeplasmatales</taxon>
        <taxon>Acholeplasmataceae</taxon>
        <taxon>Acholeplasma</taxon>
    </lineage>
</organism>
<keyword evidence="2 4" id="KW-0396">Initiation factor</keyword>
<dbReference type="GO" id="GO:0005829">
    <property type="term" value="C:cytosol"/>
    <property type="evidence" value="ECO:0007669"/>
    <property type="project" value="TreeGrafter"/>
</dbReference>
<dbReference type="Pfam" id="PF00707">
    <property type="entry name" value="IF3_C"/>
    <property type="match status" value="1"/>
</dbReference>
<dbReference type="InterPro" id="IPR036787">
    <property type="entry name" value="T_IF-3_N_sf"/>
</dbReference>
<reference evidence="9 10" key="1">
    <citation type="journal article" date="2013" name="J. Mol. Microbiol. Biotechnol.">
        <title>Analysis of the Complete Genomes of Acholeplasma brassicae , A. palmae and A. laidlawii and Their Comparison to the Obligate Parasites from ' Candidatus Phytoplasma'.</title>
        <authorList>
            <person name="Kube M."/>
            <person name="Siewert C."/>
            <person name="Migdoll A.M."/>
            <person name="Duduk B."/>
            <person name="Holz S."/>
            <person name="Rabus R."/>
            <person name="Seemuller E."/>
            <person name="Mitrovic J."/>
            <person name="Muller I."/>
            <person name="Buttner C."/>
            <person name="Reinhardt R."/>
        </authorList>
    </citation>
    <scope>NUCLEOTIDE SEQUENCE [LARGE SCALE GENOMIC DNA]</scope>
    <source>
        <strain evidence="9 10">J233</strain>
    </source>
</reference>
<evidence type="ECO:0000256" key="5">
    <source>
        <dbReference type="NCBIfam" id="TIGR00168"/>
    </source>
</evidence>
<keyword evidence="4" id="KW-0963">Cytoplasm</keyword>
<keyword evidence="3 4" id="KW-0648">Protein biosynthesis</keyword>
<feature type="domain" description="Translation initiation factor 3 C-terminal" evidence="7">
    <location>
        <begin position="88"/>
        <end position="172"/>
    </location>
</feature>
<dbReference type="RefSeq" id="WP_026659139.1">
    <property type="nucleotide sequence ID" value="NC_022538.1"/>
</dbReference>
<dbReference type="Gene3D" id="3.30.110.10">
    <property type="entry name" value="Translation initiation factor 3 (IF-3), C-terminal domain"/>
    <property type="match status" value="1"/>
</dbReference>
<dbReference type="GO" id="GO:0043022">
    <property type="term" value="F:ribosome binding"/>
    <property type="evidence" value="ECO:0007669"/>
    <property type="project" value="TreeGrafter"/>
</dbReference>
<dbReference type="FunFam" id="3.30.110.10:FF:000001">
    <property type="entry name" value="Translation initiation factor IF-3"/>
    <property type="match status" value="1"/>
</dbReference>
<comment type="function">
    <text evidence="4 6">IF-3 binds to the 30S ribosomal subunit and shifts the equilibrium between 70S ribosomes and their 50S and 30S subunits in favor of the free subunits, thus enhancing the availability of 30S subunits on which protein synthesis initiation begins.</text>
</comment>
<accession>U4KRP2</accession>
<evidence type="ECO:0000313" key="10">
    <source>
        <dbReference type="Proteomes" id="UP000032740"/>
    </source>
</evidence>
<dbReference type="Gene3D" id="3.10.20.80">
    <property type="entry name" value="Translation initiation factor 3 (IF-3), N-terminal domain"/>
    <property type="match status" value="1"/>
</dbReference>
<dbReference type="OrthoDB" id="9806014at2"/>
<dbReference type="PROSITE" id="PS00938">
    <property type="entry name" value="IF3"/>
    <property type="match status" value="1"/>
</dbReference>
<dbReference type="InterPro" id="IPR019813">
    <property type="entry name" value="Translation_initiation_fac3_CS"/>
</dbReference>
<keyword evidence="10" id="KW-1185">Reference proteome</keyword>
<dbReference type="InterPro" id="IPR019814">
    <property type="entry name" value="Translation_initiation_fac_3_N"/>
</dbReference>
<dbReference type="KEGG" id="apal:BN85407690"/>
<dbReference type="HAMAP" id="MF_00080">
    <property type="entry name" value="IF_3"/>
    <property type="match status" value="1"/>
</dbReference>
<evidence type="ECO:0000313" key="9">
    <source>
        <dbReference type="EMBL" id="CCV64346.1"/>
    </source>
</evidence>
<comment type="subunit">
    <text evidence="4 6">Monomer.</text>
</comment>
<dbReference type="PANTHER" id="PTHR10938">
    <property type="entry name" value="TRANSLATION INITIATION FACTOR IF-3"/>
    <property type="match status" value="1"/>
</dbReference>
<evidence type="ECO:0000256" key="4">
    <source>
        <dbReference type="HAMAP-Rule" id="MF_00080"/>
    </source>
</evidence>
<gene>
    <name evidence="4 9" type="primary">infC</name>
    <name evidence="9" type="ORF">BN85407690</name>
</gene>
<name>U4KRP2_ALTPJ</name>
<dbReference type="InterPro" id="IPR036788">
    <property type="entry name" value="T_IF-3_C_sf"/>
</dbReference>
<dbReference type="SUPFAM" id="SSF55200">
    <property type="entry name" value="Translation initiation factor IF3, C-terminal domain"/>
    <property type="match status" value="1"/>
</dbReference>
<comment type="subcellular location">
    <subcellularLocation>
        <location evidence="4 6">Cytoplasm</location>
    </subcellularLocation>
</comment>
<comment type="similarity">
    <text evidence="1 4 6">Belongs to the IF-3 family.</text>
</comment>
<dbReference type="NCBIfam" id="TIGR00168">
    <property type="entry name" value="infC"/>
    <property type="match status" value="1"/>
</dbReference>
<evidence type="ECO:0000256" key="6">
    <source>
        <dbReference type="RuleBase" id="RU000646"/>
    </source>
</evidence>
<dbReference type="InterPro" id="IPR019815">
    <property type="entry name" value="Translation_initiation_fac_3_C"/>
</dbReference>
<dbReference type="Pfam" id="PF05198">
    <property type="entry name" value="IF3_N"/>
    <property type="match status" value="1"/>
</dbReference>
<dbReference type="GO" id="GO:0003743">
    <property type="term" value="F:translation initiation factor activity"/>
    <property type="evidence" value="ECO:0007669"/>
    <property type="project" value="UniProtKB-UniRule"/>
</dbReference>
<proteinExistence type="inferred from homology"/>
<evidence type="ECO:0000259" key="7">
    <source>
        <dbReference type="Pfam" id="PF00707"/>
    </source>
</evidence>
<evidence type="ECO:0000256" key="1">
    <source>
        <dbReference type="ARBA" id="ARBA00005439"/>
    </source>
</evidence>
<dbReference type="PANTHER" id="PTHR10938:SF0">
    <property type="entry name" value="TRANSLATION INITIATION FACTOR IF-3, MITOCHONDRIAL"/>
    <property type="match status" value="1"/>
</dbReference>